<proteinExistence type="predicted"/>
<dbReference type="CDD" id="cd02440">
    <property type="entry name" value="AdoMet_MTases"/>
    <property type="match status" value="1"/>
</dbReference>
<accession>A0A0C3EV64</accession>
<dbReference type="HOGENOM" id="CLU_010595_5_2_1"/>
<dbReference type="PANTHER" id="PTHR43591">
    <property type="entry name" value="METHYLTRANSFERASE"/>
    <property type="match status" value="1"/>
</dbReference>
<evidence type="ECO:0000313" key="3">
    <source>
        <dbReference type="Proteomes" id="UP000054166"/>
    </source>
</evidence>
<protein>
    <recommendedName>
        <fullName evidence="4">Methyltransferase domain-containing protein</fullName>
    </recommendedName>
</protein>
<dbReference type="Proteomes" id="UP000054166">
    <property type="component" value="Unassembled WGS sequence"/>
</dbReference>
<keyword evidence="3" id="KW-1185">Reference proteome</keyword>
<organism evidence="2 3">
    <name type="scientific">Piloderma croceum (strain F 1598)</name>
    <dbReference type="NCBI Taxonomy" id="765440"/>
    <lineage>
        <taxon>Eukaryota</taxon>
        <taxon>Fungi</taxon>
        <taxon>Dikarya</taxon>
        <taxon>Basidiomycota</taxon>
        <taxon>Agaricomycotina</taxon>
        <taxon>Agaricomycetes</taxon>
        <taxon>Agaricomycetidae</taxon>
        <taxon>Atheliales</taxon>
        <taxon>Atheliaceae</taxon>
        <taxon>Piloderma</taxon>
    </lineage>
</organism>
<evidence type="ECO:0000313" key="2">
    <source>
        <dbReference type="EMBL" id="KIM71701.1"/>
    </source>
</evidence>
<dbReference type="SUPFAM" id="SSF53335">
    <property type="entry name" value="S-adenosyl-L-methionine-dependent methyltransferases"/>
    <property type="match status" value="1"/>
</dbReference>
<dbReference type="Pfam" id="PF13489">
    <property type="entry name" value="Methyltransf_23"/>
    <property type="match status" value="1"/>
</dbReference>
<reference evidence="3" key="2">
    <citation type="submission" date="2015-01" db="EMBL/GenBank/DDBJ databases">
        <title>Evolutionary Origins and Diversification of the Mycorrhizal Mutualists.</title>
        <authorList>
            <consortium name="DOE Joint Genome Institute"/>
            <consortium name="Mycorrhizal Genomics Consortium"/>
            <person name="Kohler A."/>
            <person name="Kuo A."/>
            <person name="Nagy L.G."/>
            <person name="Floudas D."/>
            <person name="Copeland A."/>
            <person name="Barry K.W."/>
            <person name="Cichocki N."/>
            <person name="Veneault-Fourrey C."/>
            <person name="LaButti K."/>
            <person name="Lindquist E.A."/>
            <person name="Lipzen A."/>
            <person name="Lundell T."/>
            <person name="Morin E."/>
            <person name="Murat C."/>
            <person name="Riley R."/>
            <person name="Ohm R."/>
            <person name="Sun H."/>
            <person name="Tunlid A."/>
            <person name="Henrissat B."/>
            <person name="Grigoriev I.V."/>
            <person name="Hibbett D.S."/>
            <person name="Martin F."/>
        </authorList>
    </citation>
    <scope>NUCLEOTIDE SEQUENCE [LARGE SCALE GENOMIC DNA]</scope>
    <source>
        <strain evidence="3">F 1598</strain>
    </source>
</reference>
<reference evidence="2 3" key="1">
    <citation type="submission" date="2014-04" db="EMBL/GenBank/DDBJ databases">
        <authorList>
            <consortium name="DOE Joint Genome Institute"/>
            <person name="Kuo A."/>
            <person name="Tarkka M."/>
            <person name="Buscot F."/>
            <person name="Kohler A."/>
            <person name="Nagy L.G."/>
            <person name="Floudas D."/>
            <person name="Copeland A."/>
            <person name="Barry K.W."/>
            <person name="Cichocki N."/>
            <person name="Veneault-Fourrey C."/>
            <person name="LaButti K."/>
            <person name="Lindquist E.A."/>
            <person name="Lipzen A."/>
            <person name="Lundell T."/>
            <person name="Morin E."/>
            <person name="Murat C."/>
            <person name="Sun H."/>
            <person name="Tunlid A."/>
            <person name="Henrissat B."/>
            <person name="Grigoriev I.V."/>
            <person name="Hibbett D.S."/>
            <person name="Martin F."/>
            <person name="Nordberg H.P."/>
            <person name="Cantor M.N."/>
            <person name="Hua S.X."/>
        </authorList>
    </citation>
    <scope>NUCLEOTIDE SEQUENCE [LARGE SCALE GENOMIC DNA]</scope>
    <source>
        <strain evidence="2 3">F 1598</strain>
    </source>
</reference>
<dbReference type="STRING" id="765440.A0A0C3EV64"/>
<name>A0A0C3EV64_PILCF</name>
<dbReference type="OrthoDB" id="2013972at2759"/>
<gene>
    <name evidence="2" type="ORF">PILCRDRAFT_830189</name>
</gene>
<dbReference type="GO" id="GO:0008168">
    <property type="term" value="F:methyltransferase activity"/>
    <property type="evidence" value="ECO:0007669"/>
    <property type="project" value="TreeGrafter"/>
</dbReference>
<dbReference type="PANTHER" id="PTHR43591:SF24">
    <property type="entry name" value="2-METHOXY-6-POLYPRENYL-1,4-BENZOQUINOL METHYLASE, MITOCHONDRIAL"/>
    <property type="match status" value="1"/>
</dbReference>
<dbReference type="Gene3D" id="3.40.50.150">
    <property type="entry name" value="Vaccinia Virus protein VP39"/>
    <property type="match status" value="1"/>
</dbReference>
<feature type="region of interest" description="Disordered" evidence="1">
    <location>
        <begin position="28"/>
        <end position="52"/>
    </location>
</feature>
<feature type="compositionally biased region" description="Low complexity" evidence="1">
    <location>
        <begin position="34"/>
        <end position="52"/>
    </location>
</feature>
<dbReference type="AlphaFoldDB" id="A0A0C3EV64"/>
<evidence type="ECO:0008006" key="4">
    <source>
        <dbReference type="Google" id="ProtNLM"/>
    </source>
</evidence>
<dbReference type="InterPro" id="IPR029063">
    <property type="entry name" value="SAM-dependent_MTases_sf"/>
</dbReference>
<sequence length="367" mass="41276">MNYPLDPENFPKEDADSESVYTCLSSNPFQSYASSRTSVSDRSSDRSSSPTLSVISITSSVREQAIANEHGRGINTHSEIYRLPADAEEVERLNVQHAMLKEIMGKYPRPLAEVLVDDIPGEPKTILDLGCGSGSWIFEAAADFPHCELVAVDLVPLQNLGMPSNCRSERDDINLGLEHYYGSFNFVHTRLICTGIKDYARLIDQISQVLRPGGLVEMLEFGFQLYDRNKQLVTVSLGSYEPPWFPRFMALICIAVSVRGGCLDASGKLYSWVKEIPAFTDIVHTRHWVPWSPWLEGTDPETKRLNALGALMSEDIKQFLKSGRPLLLGSGLPESHIDELTLRCLREIEEGRTPYYILLEHVYARHR</sequence>
<dbReference type="EMBL" id="KN833231">
    <property type="protein sequence ID" value="KIM71701.1"/>
    <property type="molecule type" value="Genomic_DNA"/>
</dbReference>
<evidence type="ECO:0000256" key="1">
    <source>
        <dbReference type="SAM" id="MobiDB-lite"/>
    </source>
</evidence>
<dbReference type="InParanoid" id="A0A0C3EV64"/>